<accession>A0ABR7E3D4</accession>
<dbReference type="EMBL" id="JACOOI010000016">
    <property type="protein sequence ID" value="MBC5644283.1"/>
    <property type="molecule type" value="Genomic_DNA"/>
</dbReference>
<proteinExistence type="predicted"/>
<name>A0ABR7E3D4_9BACT</name>
<keyword evidence="2" id="KW-1185">Reference proteome</keyword>
<dbReference type="Proteomes" id="UP000644010">
    <property type="component" value="Unassembled WGS sequence"/>
</dbReference>
<comment type="caution">
    <text evidence="1">The sequence shown here is derived from an EMBL/GenBank/DDBJ whole genome shotgun (WGS) entry which is preliminary data.</text>
</comment>
<sequence length="102" mass="11187">MKGHGGKREGAGRPTSFKKGNQLKVYVSDDVNCTLGKYSKLTGTTKSDIVEMALHGYLNQNNTDFIFCPECHEPVVFMPIISGIGDLDCHCDNCGKDFTIQV</sequence>
<evidence type="ECO:0008006" key="3">
    <source>
        <dbReference type="Google" id="ProtNLM"/>
    </source>
</evidence>
<gene>
    <name evidence="1" type="ORF">H8S77_15485</name>
</gene>
<organism evidence="1 2">
    <name type="scientific">Parabacteroides segnis</name>
    <dbReference type="NCBI Taxonomy" id="2763058"/>
    <lineage>
        <taxon>Bacteria</taxon>
        <taxon>Pseudomonadati</taxon>
        <taxon>Bacteroidota</taxon>
        <taxon>Bacteroidia</taxon>
        <taxon>Bacteroidales</taxon>
        <taxon>Tannerellaceae</taxon>
        <taxon>Parabacteroides</taxon>
    </lineage>
</organism>
<protein>
    <recommendedName>
        <fullName evidence="3">CopG family transcriptional regulator</fullName>
    </recommendedName>
</protein>
<reference evidence="1 2" key="1">
    <citation type="submission" date="2020-08" db="EMBL/GenBank/DDBJ databases">
        <title>Genome public.</title>
        <authorList>
            <person name="Liu C."/>
            <person name="Sun Q."/>
        </authorList>
    </citation>
    <scope>NUCLEOTIDE SEQUENCE [LARGE SCALE GENOMIC DNA]</scope>
    <source>
        <strain evidence="1 2">BX2</strain>
    </source>
</reference>
<dbReference type="RefSeq" id="WP_186960183.1">
    <property type="nucleotide sequence ID" value="NZ_JACOOI010000016.1"/>
</dbReference>
<evidence type="ECO:0000313" key="1">
    <source>
        <dbReference type="EMBL" id="MBC5644283.1"/>
    </source>
</evidence>
<evidence type="ECO:0000313" key="2">
    <source>
        <dbReference type="Proteomes" id="UP000644010"/>
    </source>
</evidence>